<comment type="similarity">
    <text evidence="7">Belongs to the binding-protein-dependent transport system permease family.</text>
</comment>
<dbReference type="Pfam" id="PF19300">
    <property type="entry name" value="BPD_transp_1_N"/>
    <property type="match status" value="1"/>
</dbReference>
<keyword evidence="5 7" id="KW-1133">Transmembrane helix</keyword>
<dbReference type="InterPro" id="IPR045621">
    <property type="entry name" value="BPD_transp_1_N"/>
</dbReference>
<organism evidence="9 10">
    <name type="scientific">Streptomyces taklimakanensis</name>
    <dbReference type="NCBI Taxonomy" id="2569853"/>
    <lineage>
        <taxon>Bacteria</taxon>
        <taxon>Bacillati</taxon>
        <taxon>Actinomycetota</taxon>
        <taxon>Actinomycetes</taxon>
        <taxon>Kitasatosporales</taxon>
        <taxon>Streptomycetaceae</taxon>
        <taxon>Streptomyces</taxon>
    </lineage>
</organism>
<dbReference type="OrthoDB" id="3171583at2"/>
<name>A0A6G2BEZ3_9ACTN</name>
<dbReference type="Pfam" id="PF00528">
    <property type="entry name" value="BPD_transp_1"/>
    <property type="match status" value="1"/>
</dbReference>
<keyword evidence="6 7" id="KW-0472">Membrane</keyword>
<dbReference type="PROSITE" id="PS50928">
    <property type="entry name" value="ABC_TM1"/>
    <property type="match status" value="1"/>
</dbReference>
<dbReference type="Proteomes" id="UP000473014">
    <property type="component" value="Unassembled WGS sequence"/>
</dbReference>
<gene>
    <name evidence="9" type="ORF">F0L17_17245</name>
</gene>
<dbReference type="SUPFAM" id="SSF161098">
    <property type="entry name" value="MetI-like"/>
    <property type="match status" value="1"/>
</dbReference>
<evidence type="ECO:0000313" key="9">
    <source>
        <dbReference type="EMBL" id="MTE20828.1"/>
    </source>
</evidence>
<dbReference type="GO" id="GO:0005886">
    <property type="term" value="C:plasma membrane"/>
    <property type="evidence" value="ECO:0007669"/>
    <property type="project" value="UniProtKB-SubCell"/>
</dbReference>
<evidence type="ECO:0000256" key="2">
    <source>
        <dbReference type="ARBA" id="ARBA00022448"/>
    </source>
</evidence>
<dbReference type="PANTHER" id="PTHR43163:SF7">
    <property type="entry name" value="DIPEPTIDE-TRANSPORT INTEGRAL MEMBRANE PROTEIN ABC TRANSPORTER DPPB-RELATED"/>
    <property type="match status" value="1"/>
</dbReference>
<proteinExistence type="inferred from homology"/>
<dbReference type="EMBL" id="WIXO01000001">
    <property type="protein sequence ID" value="MTE20828.1"/>
    <property type="molecule type" value="Genomic_DNA"/>
</dbReference>
<reference evidence="9 10" key="1">
    <citation type="submission" date="2019-11" db="EMBL/GenBank/DDBJ databases">
        <authorList>
            <person name="Yuan L."/>
        </authorList>
    </citation>
    <scope>NUCLEOTIDE SEQUENCE [LARGE SCALE GENOMIC DNA]</scope>
    <source>
        <strain evidence="9 10">TRM43335</strain>
    </source>
</reference>
<dbReference type="InterPro" id="IPR035906">
    <property type="entry name" value="MetI-like_sf"/>
</dbReference>
<keyword evidence="10" id="KW-1185">Reference proteome</keyword>
<dbReference type="GO" id="GO:0055085">
    <property type="term" value="P:transmembrane transport"/>
    <property type="evidence" value="ECO:0007669"/>
    <property type="project" value="InterPro"/>
</dbReference>
<dbReference type="Gene3D" id="1.10.3720.10">
    <property type="entry name" value="MetI-like"/>
    <property type="match status" value="1"/>
</dbReference>
<sequence length="307" mass="33472">MGRYVARRLLQMIPVFIGTTAIIFALTLAIGGDPVQNLYGERPVPDSVRIALTQQYHLDEPWYVQYGYYLSGLVQGDFGQSLAGRPIADMILESWPHTVRLALIALIVEATIGIAAGLMAGLKRGSFVDNLVLLSTLSVISIPIFVIGNFAQIFIGVKWGLLPVANVIDGWQSYLMPGIVLGSVSLAYIARLTRASVAENLRTDYVRTAKAKGLPQSRIFSVHVLRNSLIPVVTYLGVDIGTLMGGAMVTERIFNVPGVGFNVFKATQIEDGPVLVGFVSMLVLVYLFASLLVDLLYAVLDPRIRYV</sequence>
<feature type="transmembrane region" description="Helical" evidence="7">
    <location>
        <begin position="232"/>
        <end position="254"/>
    </location>
</feature>
<accession>A0A6G2BEZ3</accession>
<feature type="transmembrane region" description="Helical" evidence="7">
    <location>
        <begin position="274"/>
        <end position="300"/>
    </location>
</feature>
<feature type="transmembrane region" description="Helical" evidence="7">
    <location>
        <begin position="99"/>
        <end position="119"/>
    </location>
</feature>
<dbReference type="CDD" id="cd06261">
    <property type="entry name" value="TM_PBP2"/>
    <property type="match status" value="1"/>
</dbReference>
<feature type="transmembrane region" description="Helical" evidence="7">
    <location>
        <begin position="131"/>
        <end position="154"/>
    </location>
</feature>
<evidence type="ECO:0000256" key="1">
    <source>
        <dbReference type="ARBA" id="ARBA00004651"/>
    </source>
</evidence>
<comment type="caution">
    <text evidence="9">The sequence shown here is derived from an EMBL/GenBank/DDBJ whole genome shotgun (WGS) entry which is preliminary data.</text>
</comment>
<evidence type="ECO:0000313" key="10">
    <source>
        <dbReference type="Proteomes" id="UP000473014"/>
    </source>
</evidence>
<keyword evidence="3" id="KW-1003">Cell membrane</keyword>
<evidence type="ECO:0000259" key="8">
    <source>
        <dbReference type="PROSITE" id="PS50928"/>
    </source>
</evidence>
<dbReference type="RefSeq" id="WP_155071783.1">
    <property type="nucleotide sequence ID" value="NZ_WIXO01000001.1"/>
</dbReference>
<feature type="domain" description="ABC transmembrane type-1" evidence="8">
    <location>
        <begin position="95"/>
        <end position="297"/>
    </location>
</feature>
<evidence type="ECO:0000256" key="5">
    <source>
        <dbReference type="ARBA" id="ARBA00022989"/>
    </source>
</evidence>
<evidence type="ECO:0000256" key="4">
    <source>
        <dbReference type="ARBA" id="ARBA00022692"/>
    </source>
</evidence>
<evidence type="ECO:0000256" key="3">
    <source>
        <dbReference type="ARBA" id="ARBA00022475"/>
    </source>
</evidence>
<dbReference type="InterPro" id="IPR000515">
    <property type="entry name" value="MetI-like"/>
</dbReference>
<feature type="transmembrane region" description="Helical" evidence="7">
    <location>
        <begin position="12"/>
        <end position="32"/>
    </location>
</feature>
<feature type="transmembrane region" description="Helical" evidence="7">
    <location>
        <begin position="174"/>
        <end position="192"/>
    </location>
</feature>
<comment type="subcellular location">
    <subcellularLocation>
        <location evidence="1 7">Cell membrane</location>
        <topology evidence="1 7">Multi-pass membrane protein</topology>
    </subcellularLocation>
</comment>
<dbReference type="AlphaFoldDB" id="A0A6G2BEZ3"/>
<dbReference type="PANTHER" id="PTHR43163">
    <property type="entry name" value="DIPEPTIDE TRANSPORT SYSTEM PERMEASE PROTEIN DPPB-RELATED"/>
    <property type="match status" value="1"/>
</dbReference>
<protein>
    <submittedName>
        <fullName evidence="9">ABC transporter permease subunit</fullName>
    </submittedName>
</protein>
<keyword evidence="2 7" id="KW-0813">Transport</keyword>
<evidence type="ECO:0000256" key="7">
    <source>
        <dbReference type="RuleBase" id="RU363032"/>
    </source>
</evidence>
<evidence type="ECO:0000256" key="6">
    <source>
        <dbReference type="ARBA" id="ARBA00023136"/>
    </source>
</evidence>
<keyword evidence="4 7" id="KW-0812">Transmembrane</keyword>